<gene>
    <name evidence="2" type="ORF">RY831_10395</name>
</gene>
<evidence type="ECO:0000313" key="2">
    <source>
        <dbReference type="EMBL" id="MEC4719561.1"/>
    </source>
</evidence>
<reference evidence="2 3" key="1">
    <citation type="submission" date="2023-10" db="EMBL/GenBank/DDBJ databases">
        <title>Noviherbaspirillum sp. CPCC 100848 genome assembly.</title>
        <authorList>
            <person name="Li X.Y."/>
            <person name="Fang X.M."/>
        </authorList>
    </citation>
    <scope>NUCLEOTIDE SEQUENCE [LARGE SCALE GENOMIC DNA]</scope>
    <source>
        <strain evidence="2 3">CPCC 100848</strain>
    </source>
</reference>
<dbReference type="RefSeq" id="WP_326506277.1">
    <property type="nucleotide sequence ID" value="NZ_JAWIIV010000007.1"/>
</dbReference>
<feature type="region of interest" description="Disordered" evidence="1">
    <location>
        <begin position="35"/>
        <end position="59"/>
    </location>
</feature>
<accession>A0ABU6J7H5</accession>
<comment type="caution">
    <text evidence="2">The sequence shown here is derived from an EMBL/GenBank/DDBJ whole genome shotgun (WGS) entry which is preliminary data.</text>
</comment>
<sequence>MNGTRRSGSRPASVWAAWKTPVLLAVLGLASLACSKGPGSPDLPNSPPRPKVQAQQVQSGPIVTAQFHLPARQKPRRALRT</sequence>
<protein>
    <submittedName>
        <fullName evidence="2">Uncharacterized protein</fullName>
    </submittedName>
</protein>
<dbReference type="PROSITE" id="PS51257">
    <property type="entry name" value="PROKAR_LIPOPROTEIN"/>
    <property type="match status" value="1"/>
</dbReference>
<evidence type="ECO:0000256" key="1">
    <source>
        <dbReference type="SAM" id="MobiDB-lite"/>
    </source>
</evidence>
<organism evidence="2 3">
    <name type="scientific">Noviherbaspirillum album</name>
    <dbReference type="NCBI Taxonomy" id="3080276"/>
    <lineage>
        <taxon>Bacteria</taxon>
        <taxon>Pseudomonadati</taxon>
        <taxon>Pseudomonadota</taxon>
        <taxon>Betaproteobacteria</taxon>
        <taxon>Burkholderiales</taxon>
        <taxon>Oxalobacteraceae</taxon>
        <taxon>Noviherbaspirillum</taxon>
    </lineage>
</organism>
<dbReference type="EMBL" id="JAWIIV010000007">
    <property type="protein sequence ID" value="MEC4719561.1"/>
    <property type="molecule type" value="Genomic_DNA"/>
</dbReference>
<proteinExistence type="predicted"/>
<name>A0ABU6J7H5_9BURK</name>
<evidence type="ECO:0000313" key="3">
    <source>
        <dbReference type="Proteomes" id="UP001352263"/>
    </source>
</evidence>
<dbReference type="Proteomes" id="UP001352263">
    <property type="component" value="Unassembled WGS sequence"/>
</dbReference>
<keyword evidence="3" id="KW-1185">Reference proteome</keyword>